<keyword evidence="1" id="KW-0472">Membrane</keyword>
<dbReference type="EMBL" id="LR797366">
    <property type="protein sequence ID" value="CAB4210771.1"/>
    <property type="molecule type" value="Genomic_DNA"/>
</dbReference>
<name>A0A6J5NC56_9CAUD</name>
<sequence>MNEILITIMITAITAVVVVGAISAIIFLYVLLRDFVCEELL</sequence>
<keyword evidence="1" id="KW-1133">Transmembrane helix</keyword>
<evidence type="ECO:0000313" key="4">
    <source>
        <dbReference type="EMBL" id="CAB4210771.1"/>
    </source>
</evidence>
<evidence type="ECO:0000256" key="1">
    <source>
        <dbReference type="SAM" id="Phobius"/>
    </source>
</evidence>
<gene>
    <name evidence="3" type="ORF">UFOVP1303_13</name>
    <name evidence="4" type="ORF">UFOVP1417_41</name>
    <name evidence="5" type="ORF">UFOVP1517_70</name>
    <name evidence="2" type="ORF">UFOVP664_46</name>
</gene>
<proteinExistence type="predicted"/>
<feature type="transmembrane region" description="Helical" evidence="1">
    <location>
        <begin position="6"/>
        <end position="32"/>
    </location>
</feature>
<protein>
    <submittedName>
        <fullName evidence="2">Uncharacterized protein</fullName>
    </submittedName>
</protein>
<organism evidence="2">
    <name type="scientific">uncultured Caudovirales phage</name>
    <dbReference type="NCBI Taxonomy" id="2100421"/>
    <lineage>
        <taxon>Viruses</taxon>
        <taxon>Duplodnaviria</taxon>
        <taxon>Heunggongvirae</taxon>
        <taxon>Uroviricota</taxon>
        <taxon>Caudoviricetes</taxon>
        <taxon>Peduoviridae</taxon>
        <taxon>Maltschvirus</taxon>
        <taxon>Maltschvirus maltsch</taxon>
    </lineage>
</organism>
<dbReference type="EMBL" id="LR797248">
    <property type="protein sequence ID" value="CAB4195429.1"/>
    <property type="molecule type" value="Genomic_DNA"/>
</dbReference>
<evidence type="ECO:0000313" key="3">
    <source>
        <dbReference type="EMBL" id="CAB4195429.1"/>
    </source>
</evidence>
<evidence type="ECO:0000313" key="5">
    <source>
        <dbReference type="EMBL" id="CAB5226924.1"/>
    </source>
</evidence>
<dbReference type="EMBL" id="LR798366">
    <property type="protein sequence ID" value="CAB5226924.1"/>
    <property type="molecule type" value="Genomic_DNA"/>
</dbReference>
<dbReference type="EMBL" id="LR796638">
    <property type="protein sequence ID" value="CAB4156232.1"/>
    <property type="molecule type" value="Genomic_DNA"/>
</dbReference>
<keyword evidence="1" id="KW-0812">Transmembrane</keyword>
<reference evidence="2" key="1">
    <citation type="submission" date="2020-04" db="EMBL/GenBank/DDBJ databases">
        <authorList>
            <person name="Chiriac C."/>
            <person name="Salcher M."/>
            <person name="Ghai R."/>
            <person name="Kavagutti S V."/>
        </authorList>
    </citation>
    <scope>NUCLEOTIDE SEQUENCE</scope>
</reference>
<evidence type="ECO:0000313" key="2">
    <source>
        <dbReference type="EMBL" id="CAB4156232.1"/>
    </source>
</evidence>
<accession>A0A6J5NC56</accession>